<keyword evidence="1" id="KW-0812">Transmembrane</keyword>
<dbReference type="AlphaFoldDB" id="A0A286TU09"/>
<keyword evidence="1" id="KW-1133">Transmembrane helix</keyword>
<protein>
    <recommendedName>
        <fullName evidence="4">PEP-CTERM protein-sorting domain-containing protein</fullName>
    </recommendedName>
</protein>
<comment type="caution">
    <text evidence="2">The sequence shown here is derived from an EMBL/GenBank/DDBJ whole genome shotgun (WGS) entry which is preliminary data.</text>
</comment>
<dbReference type="OrthoDB" id="9182121at2"/>
<reference evidence="3" key="1">
    <citation type="journal article" date="2017" name="Environ. Microbiol. Rep.">
        <title>Genetic Diversity of Marine Anaerobic Ammonium-Oxidizing Bacteria as Revealed by Genomic and Proteomic Analyses of 'Candidatus Scalindua japonica'.</title>
        <authorList>
            <person name="Oshiki M."/>
            <person name="Mizuto K."/>
            <person name="Kimura Z."/>
            <person name="Kindaichi T."/>
            <person name="Satoh H."/>
            <person name="Okabe S."/>
        </authorList>
    </citation>
    <scope>NUCLEOTIDE SEQUENCE [LARGE SCALE GENOMIC DNA]</scope>
    <source>
        <strain evidence="3">husup-a2</strain>
    </source>
</reference>
<dbReference type="EMBL" id="BAOS01000003">
    <property type="protein sequence ID" value="GAX59366.1"/>
    <property type="molecule type" value="Genomic_DNA"/>
</dbReference>
<keyword evidence="1" id="KW-0472">Membrane</keyword>
<proteinExistence type="predicted"/>
<feature type="transmembrane region" description="Helical" evidence="1">
    <location>
        <begin position="12"/>
        <end position="34"/>
    </location>
</feature>
<gene>
    <name evidence="2" type="ORF">SCALIN_C03_0023</name>
</gene>
<keyword evidence="3" id="KW-1185">Reference proteome</keyword>
<dbReference type="RefSeq" id="WP_096892501.1">
    <property type="nucleotide sequence ID" value="NZ_BAOS01000003.1"/>
</dbReference>
<evidence type="ECO:0008006" key="4">
    <source>
        <dbReference type="Google" id="ProtNLM"/>
    </source>
</evidence>
<accession>A0A286TU09</accession>
<dbReference type="Proteomes" id="UP000218542">
    <property type="component" value="Unassembled WGS sequence"/>
</dbReference>
<organism evidence="2 3">
    <name type="scientific">Candidatus Scalindua japonica</name>
    <dbReference type="NCBI Taxonomy" id="1284222"/>
    <lineage>
        <taxon>Bacteria</taxon>
        <taxon>Pseudomonadati</taxon>
        <taxon>Planctomycetota</taxon>
        <taxon>Candidatus Brocadiia</taxon>
        <taxon>Candidatus Brocadiales</taxon>
        <taxon>Candidatus Scalinduaceae</taxon>
        <taxon>Candidatus Scalindua</taxon>
    </lineage>
</organism>
<sequence length="209" mass="21967">MSRKILSITKPETILFVHKVVFICLVLAISMVLATQAQGDLIITPGDEVTSGNQTSNRAIIDKLITDGYISSAADSVYKQDVGGSESGVAAGSYETTFSNTSGDPEDALIEYVGTGAFISDAFALVKDGNHTPAWYGFDLSSSGLNWNGTESLSFEDFWPAGGAISHVEIFGSVSVPEPSLELLLGLSLIGLVGVGAVRKIKQKKVASC</sequence>
<evidence type="ECO:0000256" key="1">
    <source>
        <dbReference type="SAM" id="Phobius"/>
    </source>
</evidence>
<evidence type="ECO:0000313" key="2">
    <source>
        <dbReference type="EMBL" id="GAX59366.1"/>
    </source>
</evidence>
<name>A0A286TU09_9BACT</name>
<evidence type="ECO:0000313" key="3">
    <source>
        <dbReference type="Proteomes" id="UP000218542"/>
    </source>
</evidence>